<dbReference type="Gene3D" id="1.20.1170.10">
    <property type="match status" value="1"/>
</dbReference>
<dbReference type="GO" id="GO:0016020">
    <property type="term" value="C:membrane"/>
    <property type="evidence" value="ECO:0007669"/>
    <property type="project" value="InterPro"/>
</dbReference>
<reference evidence="2" key="1">
    <citation type="submission" date="2023-11" db="EMBL/GenBank/DDBJ databases">
        <title>Genome Sequence of Bacillus thuringiensis stain BLB 30AF.</title>
        <authorList>
            <person name="Farhat A."/>
        </authorList>
    </citation>
    <scope>NUCLEOTIDE SEQUENCE</scope>
    <source>
        <strain evidence="2">BLB30AF</strain>
    </source>
</reference>
<dbReference type="InterPro" id="IPR052785">
    <property type="entry name" value="Enterotoxin_cmpnt"/>
</dbReference>
<gene>
    <name evidence="2" type="ORF">SOH20_26230</name>
</gene>
<name>A0AAW9GGE5_BACTU</name>
<evidence type="ECO:0000313" key="2">
    <source>
        <dbReference type="EMBL" id="MDY0854359.1"/>
    </source>
</evidence>
<dbReference type="Pfam" id="PF05791">
    <property type="entry name" value="Bacillus_HBL"/>
    <property type="match status" value="1"/>
</dbReference>
<dbReference type="PANTHER" id="PTHR38443:SF2">
    <property type="entry name" value="NON-HEMOLYTIC ENTEROTOXIN LYTIC COMPONENT L1"/>
    <property type="match status" value="1"/>
</dbReference>
<sequence>MLKKIPYKILVLSTTLAVVTPSILSPIQVFAQENRVTNTTPSLGPADIKKYLVENQKQVILLDTSALKLRQVSPFKFDYLNALGKDSKTEKQITELNKLLSNALSTAKDNAGVWLDQIKPQLIQTNENLISYNTRFKSFHSTLYDAAKMNDKDKLKKGLAFLSKDIQSNKDKVESLIKTLQGFRTNLTENAESFNQGKTDLETLLKAKDGINEGDQKLIDSYRATVDANNKIIIGSAVGLLVGIGMAIGGAIMIILPEPSSKAGAVVALAGAALAITGATGLGILVTNNNYLNAQIEQLVKKMAGNDILLSDLKQAKSKNDDLSTTMEKFITDLQNVGDQWSVVDSKIRNTIDMLNQTDTEDLSFIIPELDSSLKQWEDVDKTVRGFYK</sequence>
<feature type="transmembrane region" description="Helical" evidence="1">
    <location>
        <begin position="263"/>
        <end position="286"/>
    </location>
</feature>
<keyword evidence="1" id="KW-1133">Transmembrane helix</keyword>
<feature type="transmembrane region" description="Helical" evidence="1">
    <location>
        <begin position="232"/>
        <end position="256"/>
    </location>
</feature>
<dbReference type="PANTHER" id="PTHR38443">
    <property type="match status" value="1"/>
</dbReference>
<dbReference type="Proteomes" id="UP001274571">
    <property type="component" value="Unassembled WGS sequence"/>
</dbReference>
<evidence type="ECO:0000256" key="1">
    <source>
        <dbReference type="SAM" id="Phobius"/>
    </source>
</evidence>
<comment type="caution">
    <text evidence="2">The sequence shown here is derived from an EMBL/GenBank/DDBJ whole genome shotgun (WGS) entry which is preliminary data.</text>
</comment>
<protein>
    <submittedName>
        <fullName evidence="2">HBL/NHE enterotoxin family protein</fullName>
    </submittedName>
</protein>
<evidence type="ECO:0000313" key="3">
    <source>
        <dbReference type="Proteomes" id="UP001274571"/>
    </source>
</evidence>
<dbReference type="SUPFAM" id="SSF58100">
    <property type="entry name" value="Bacterial hemolysins"/>
    <property type="match status" value="1"/>
</dbReference>
<keyword evidence="1" id="KW-0812">Transmembrane</keyword>
<dbReference type="EMBL" id="JAXCMD010000010">
    <property type="protein sequence ID" value="MDY0854359.1"/>
    <property type="molecule type" value="Genomic_DNA"/>
</dbReference>
<accession>A0AAW9GGE5</accession>
<dbReference type="RefSeq" id="WP_320483613.1">
    <property type="nucleotide sequence ID" value="NZ_JAXCMD010000010.1"/>
</dbReference>
<proteinExistence type="predicted"/>
<keyword evidence="1" id="KW-0472">Membrane</keyword>
<dbReference type="InterPro" id="IPR008414">
    <property type="entry name" value="HBL"/>
</dbReference>
<organism evidence="2 3">
    <name type="scientific">Bacillus thuringiensis</name>
    <dbReference type="NCBI Taxonomy" id="1428"/>
    <lineage>
        <taxon>Bacteria</taxon>
        <taxon>Bacillati</taxon>
        <taxon>Bacillota</taxon>
        <taxon>Bacilli</taxon>
        <taxon>Bacillales</taxon>
        <taxon>Bacillaceae</taxon>
        <taxon>Bacillus</taxon>
        <taxon>Bacillus cereus group</taxon>
    </lineage>
</organism>
<dbReference type="AlphaFoldDB" id="A0AAW9GGE5"/>